<reference evidence="11 12" key="1">
    <citation type="journal article" date="2019" name="Nat. Ecol. Evol.">
        <title>Megaphylogeny resolves global patterns of mushroom evolution.</title>
        <authorList>
            <person name="Varga T."/>
            <person name="Krizsan K."/>
            <person name="Foldi C."/>
            <person name="Dima B."/>
            <person name="Sanchez-Garcia M."/>
            <person name="Sanchez-Ramirez S."/>
            <person name="Szollosi G.J."/>
            <person name="Szarkandi J.G."/>
            <person name="Papp V."/>
            <person name="Albert L."/>
            <person name="Andreopoulos W."/>
            <person name="Angelini C."/>
            <person name="Antonin V."/>
            <person name="Barry K.W."/>
            <person name="Bougher N.L."/>
            <person name="Buchanan P."/>
            <person name="Buyck B."/>
            <person name="Bense V."/>
            <person name="Catcheside P."/>
            <person name="Chovatia M."/>
            <person name="Cooper J."/>
            <person name="Damon W."/>
            <person name="Desjardin D."/>
            <person name="Finy P."/>
            <person name="Geml J."/>
            <person name="Haridas S."/>
            <person name="Hughes K."/>
            <person name="Justo A."/>
            <person name="Karasinski D."/>
            <person name="Kautmanova I."/>
            <person name="Kiss B."/>
            <person name="Kocsube S."/>
            <person name="Kotiranta H."/>
            <person name="LaButti K.M."/>
            <person name="Lechner B.E."/>
            <person name="Liimatainen K."/>
            <person name="Lipzen A."/>
            <person name="Lukacs Z."/>
            <person name="Mihaltcheva S."/>
            <person name="Morgado L.N."/>
            <person name="Niskanen T."/>
            <person name="Noordeloos M.E."/>
            <person name="Ohm R.A."/>
            <person name="Ortiz-Santana B."/>
            <person name="Ovrebo C."/>
            <person name="Racz N."/>
            <person name="Riley R."/>
            <person name="Savchenko A."/>
            <person name="Shiryaev A."/>
            <person name="Soop K."/>
            <person name="Spirin V."/>
            <person name="Szebenyi C."/>
            <person name="Tomsovsky M."/>
            <person name="Tulloss R.E."/>
            <person name="Uehling J."/>
            <person name="Grigoriev I.V."/>
            <person name="Vagvolgyi C."/>
            <person name="Papp T."/>
            <person name="Martin F.M."/>
            <person name="Miettinen O."/>
            <person name="Hibbett D.S."/>
            <person name="Nagy L.G."/>
        </authorList>
    </citation>
    <scope>NUCLEOTIDE SEQUENCE [LARGE SCALE GENOMIC DNA]</scope>
    <source>
        <strain evidence="11 12">CBS 962.96</strain>
    </source>
</reference>
<keyword evidence="7 9" id="KW-0472">Membrane</keyword>
<dbReference type="PANTHER" id="PTHR12791">
    <property type="entry name" value="GOLGI SNARE BET1-RELATED"/>
    <property type="match status" value="1"/>
</dbReference>
<protein>
    <recommendedName>
        <fullName evidence="10">t-SNARE coiled-coil homology domain-containing protein</fullName>
    </recommendedName>
</protein>
<dbReference type="Gene3D" id="1.20.5.110">
    <property type="match status" value="1"/>
</dbReference>
<sequence length="114" mass="13104">MSSSRDRVEDRYELQNDQRLDELHSKIRTLRGITTDIHDDVERQNLMLDDTGNSFSSFGSTLTQTARRAGQAFGIGQGGLKTWRVAMFVVGLFIFLWISSKLFWWWTSSGQPTQ</sequence>
<keyword evidence="5 9" id="KW-1133">Transmembrane helix</keyword>
<evidence type="ECO:0000256" key="4">
    <source>
        <dbReference type="ARBA" id="ARBA00022927"/>
    </source>
</evidence>
<dbReference type="SUPFAM" id="SSF58038">
    <property type="entry name" value="SNARE fusion complex"/>
    <property type="match status" value="1"/>
</dbReference>
<dbReference type="Proteomes" id="UP000297245">
    <property type="component" value="Unassembled WGS sequence"/>
</dbReference>
<dbReference type="PROSITE" id="PS50192">
    <property type="entry name" value="T_SNARE"/>
    <property type="match status" value="1"/>
</dbReference>
<comment type="subcellular location">
    <subcellularLocation>
        <location evidence="8">Endomembrane system</location>
        <topology evidence="8">Single-pass type IV membrane protein</topology>
    </subcellularLocation>
    <subcellularLocation>
        <location evidence="1">Golgi apparatus membrane</location>
    </subcellularLocation>
</comment>
<keyword evidence="6" id="KW-0333">Golgi apparatus</keyword>
<feature type="domain" description="T-SNARE coiled-coil homology" evidence="10">
    <location>
        <begin position="10"/>
        <end position="72"/>
    </location>
</feature>
<evidence type="ECO:0000313" key="12">
    <source>
        <dbReference type="Proteomes" id="UP000297245"/>
    </source>
</evidence>
<evidence type="ECO:0000259" key="10">
    <source>
        <dbReference type="PROSITE" id="PS50192"/>
    </source>
</evidence>
<evidence type="ECO:0000256" key="8">
    <source>
        <dbReference type="ARBA" id="ARBA00046280"/>
    </source>
</evidence>
<name>A0A4S8LY75_DENBC</name>
<keyword evidence="12" id="KW-1185">Reference proteome</keyword>
<keyword evidence="2" id="KW-0813">Transport</keyword>
<feature type="transmembrane region" description="Helical" evidence="9">
    <location>
        <begin position="85"/>
        <end position="106"/>
    </location>
</feature>
<evidence type="ECO:0000256" key="7">
    <source>
        <dbReference type="ARBA" id="ARBA00023136"/>
    </source>
</evidence>
<evidence type="ECO:0000256" key="5">
    <source>
        <dbReference type="ARBA" id="ARBA00022989"/>
    </source>
</evidence>
<evidence type="ECO:0000313" key="11">
    <source>
        <dbReference type="EMBL" id="THU94510.1"/>
    </source>
</evidence>
<dbReference type="GO" id="GO:0000139">
    <property type="term" value="C:Golgi membrane"/>
    <property type="evidence" value="ECO:0007669"/>
    <property type="project" value="UniProtKB-SubCell"/>
</dbReference>
<proteinExistence type="predicted"/>
<evidence type="ECO:0000256" key="1">
    <source>
        <dbReference type="ARBA" id="ARBA00004394"/>
    </source>
</evidence>
<accession>A0A4S8LY75</accession>
<evidence type="ECO:0000256" key="9">
    <source>
        <dbReference type="SAM" id="Phobius"/>
    </source>
</evidence>
<dbReference type="CDD" id="cd15853">
    <property type="entry name" value="SNARE_Bet1"/>
    <property type="match status" value="1"/>
</dbReference>
<gene>
    <name evidence="11" type="ORF">K435DRAFT_819983</name>
</gene>
<dbReference type="GO" id="GO:0015031">
    <property type="term" value="P:protein transport"/>
    <property type="evidence" value="ECO:0007669"/>
    <property type="project" value="UniProtKB-KW"/>
</dbReference>
<keyword evidence="3 9" id="KW-0812">Transmembrane</keyword>
<dbReference type="InterPro" id="IPR039899">
    <property type="entry name" value="BET1_SNARE"/>
</dbReference>
<evidence type="ECO:0000256" key="2">
    <source>
        <dbReference type="ARBA" id="ARBA00022448"/>
    </source>
</evidence>
<dbReference type="AlphaFoldDB" id="A0A4S8LY75"/>
<dbReference type="OrthoDB" id="3063237at2759"/>
<dbReference type="SMART" id="SM00397">
    <property type="entry name" value="t_SNARE"/>
    <property type="match status" value="1"/>
</dbReference>
<dbReference type="EMBL" id="ML179222">
    <property type="protein sequence ID" value="THU94510.1"/>
    <property type="molecule type" value="Genomic_DNA"/>
</dbReference>
<evidence type="ECO:0000256" key="3">
    <source>
        <dbReference type="ARBA" id="ARBA00022692"/>
    </source>
</evidence>
<keyword evidence="4" id="KW-0653">Protein transport</keyword>
<dbReference type="InterPro" id="IPR000727">
    <property type="entry name" value="T_SNARE_dom"/>
</dbReference>
<organism evidence="11 12">
    <name type="scientific">Dendrothele bispora (strain CBS 962.96)</name>
    <dbReference type="NCBI Taxonomy" id="1314807"/>
    <lineage>
        <taxon>Eukaryota</taxon>
        <taxon>Fungi</taxon>
        <taxon>Dikarya</taxon>
        <taxon>Basidiomycota</taxon>
        <taxon>Agaricomycotina</taxon>
        <taxon>Agaricomycetes</taxon>
        <taxon>Agaricomycetidae</taxon>
        <taxon>Agaricales</taxon>
        <taxon>Agaricales incertae sedis</taxon>
        <taxon>Dendrothele</taxon>
    </lineage>
</organism>
<evidence type="ECO:0000256" key="6">
    <source>
        <dbReference type="ARBA" id="ARBA00023034"/>
    </source>
</evidence>